<dbReference type="GO" id="GO:0005634">
    <property type="term" value="C:nucleus"/>
    <property type="evidence" value="ECO:0007669"/>
    <property type="project" value="TreeGrafter"/>
</dbReference>
<dbReference type="PROSITE" id="PS51253">
    <property type="entry name" value="HTH_CENPB"/>
    <property type="match status" value="1"/>
</dbReference>
<dbReference type="InterPro" id="IPR004875">
    <property type="entry name" value="DDE_SF_endonuclease_dom"/>
</dbReference>
<protein>
    <recommendedName>
        <fullName evidence="3">HTH CENPB-type domain-containing protein</fullName>
    </recommendedName>
</protein>
<reference evidence="4" key="3">
    <citation type="submission" date="2025-09" db="UniProtKB">
        <authorList>
            <consortium name="Ensembl"/>
        </authorList>
    </citation>
    <scope>IDENTIFICATION</scope>
</reference>
<dbReference type="Proteomes" id="UP000694563">
    <property type="component" value="Chromosome 2"/>
</dbReference>
<feature type="region of interest" description="Disordered" evidence="2">
    <location>
        <begin position="372"/>
        <end position="392"/>
    </location>
</feature>
<dbReference type="PANTHER" id="PTHR19303:SF74">
    <property type="entry name" value="POGO TRANSPOSABLE ELEMENT WITH KRAB DOMAIN"/>
    <property type="match status" value="1"/>
</dbReference>
<evidence type="ECO:0000256" key="2">
    <source>
        <dbReference type="SAM" id="MobiDB-lite"/>
    </source>
</evidence>
<evidence type="ECO:0000256" key="1">
    <source>
        <dbReference type="ARBA" id="ARBA00023125"/>
    </source>
</evidence>
<organism evidence="4 5">
    <name type="scientific">Catharus ustulatus</name>
    <name type="common">Russet-backed thrush</name>
    <name type="synonym">Hylocichla ustulatus</name>
    <dbReference type="NCBI Taxonomy" id="91951"/>
    <lineage>
        <taxon>Eukaryota</taxon>
        <taxon>Metazoa</taxon>
        <taxon>Chordata</taxon>
        <taxon>Craniata</taxon>
        <taxon>Vertebrata</taxon>
        <taxon>Euteleostomi</taxon>
        <taxon>Archelosauria</taxon>
        <taxon>Archosauria</taxon>
        <taxon>Dinosauria</taxon>
        <taxon>Saurischia</taxon>
        <taxon>Theropoda</taxon>
        <taxon>Coelurosauria</taxon>
        <taxon>Aves</taxon>
        <taxon>Neognathae</taxon>
        <taxon>Neoaves</taxon>
        <taxon>Telluraves</taxon>
        <taxon>Australaves</taxon>
        <taxon>Passeriformes</taxon>
        <taxon>Turdidae</taxon>
        <taxon>Catharus</taxon>
    </lineage>
</organism>
<dbReference type="SUPFAM" id="SSF46689">
    <property type="entry name" value="Homeodomain-like"/>
    <property type="match status" value="1"/>
</dbReference>
<reference evidence="4" key="1">
    <citation type="submission" date="2020-10" db="EMBL/GenBank/DDBJ databases">
        <title>Catharus ustulatus (Swainson's thrush) genome, bCatUst1, primary haplotype v2.</title>
        <authorList>
            <person name="Delmore K."/>
            <person name="Vafadar M."/>
            <person name="Formenti G."/>
            <person name="Chow W."/>
            <person name="Pelan S."/>
            <person name="Howe K."/>
            <person name="Rhie A."/>
            <person name="Mountcastle J."/>
            <person name="Haase B."/>
            <person name="Fedrigo O."/>
            <person name="Jarvis E.D."/>
        </authorList>
    </citation>
    <scope>NUCLEOTIDE SEQUENCE [LARGE SCALE GENOMIC DNA]</scope>
</reference>
<dbReference type="Pfam" id="PF03221">
    <property type="entry name" value="HTH_Tnp_Tc5"/>
    <property type="match status" value="1"/>
</dbReference>
<dbReference type="Ensembl" id="ENSCUST00005003137.1">
    <property type="protein sequence ID" value="ENSCUSP00005002985.1"/>
    <property type="gene ID" value="ENSCUSG00005002022.1"/>
</dbReference>
<evidence type="ECO:0000313" key="5">
    <source>
        <dbReference type="Proteomes" id="UP000694563"/>
    </source>
</evidence>
<dbReference type="PANTHER" id="PTHR19303">
    <property type="entry name" value="TRANSPOSON"/>
    <property type="match status" value="1"/>
</dbReference>
<name>A0A8C3TR03_CATUS</name>
<reference evidence="4" key="2">
    <citation type="submission" date="2025-08" db="UniProtKB">
        <authorList>
            <consortium name="Ensembl"/>
        </authorList>
    </citation>
    <scope>IDENTIFICATION</scope>
</reference>
<evidence type="ECO:0000313" key="4">
    <source>
        <dbReference type="Ensembl" id="ENSCUSP00005002985.1"/>
    </source>
</evidence>
<evidence type="ECO:0000259" key="3">
    <source>
        <dbReference type="PROSITE" id="PS51253"/>
    </source>
</evidence>
<dbReference type="Gene3D" id="1.10.10.60">
    <property type="entry name" value="Homeodomain-like"/>
    <property type="match status" value="1"/>
</dbReference>
<dbReference type="SMART" id="SM00674">
    <property type="entry name" value="CENPB"/>
    <property type="match status" value="1"/>
</dbReference>
<feature type="domain" description="HTH CENPB-type" evidence="3">
    <location>
        <begin position="44"/>
        <end position="115"/>
    </location>
</feature>
<proteinExistence type="predicted"/>
<dbReference type="InterPro" id="IPR006600">
    <property type="entry name" value="HTH_CenpB_DNA-bd_dom"/>
</dbReference>
<dbReference type="InterPro" id="IPR050863">
    <property type="entry name" value="CenT-Element_Derived"/>
</dbReference>
<sequence>DSDKRKVIMTGVGSVHLCVYLEYMYDCISEKFIWIHQPYHCTCELAGAQRAQWPELEERLYQWISERRAAGRSVSTVAIRIQAKAIAKQLHIEEFQAGASWCFRFMRRQELSVRTRTTVCQRLPADYKEKVARFRSYCKDKISENSIQPHCIINMDEVPLTFDMPLTRTVDHTGTATVPVRTMGNEKTSFTVILGVSLAGQKLCPMVIFKRKTLPKERFPKGIKVHANSKGWMDEDAMKIWLTDVYGGTLHRFFNQLPGLLILDSMRAHTTKTVTDIARIKKTKLAVIPGGLTKELQPLDIGIIHSFKSKVRSLWEEWMLEGEHSYTNTGRLRRASYATVCQWILDAWGKVTTRTISRGFAKADIIPGLTSNAIRSTEGDNSDGEGAGETASRSLDPTIAQLLVSDTEDEDFDDVAPLGAWLPARAAQRLFKGNPDPLGMLAK</sequence>
<dbReference type="Pfam" id="PF03184">
    <property type="entry name" value="DDE_1"/>
    <property type="match status" value="1"/>
</dbReference>
<dbReference type="AlphaFoldDB" id="A0A8C3TR03"/>
<keyword evidence="1" id="KW-0238">DNA-binding</keyword>
<accession>A0A8C3TR03</accession>
<dbReference type="GO" id="GO:0003677">
    <property type="term" value="F:DNA binding"/>
    <property type="evidence" value="ECO:0007669"/>
    <property type="project" value="UniProtKB-KW"/>
</dbReference>
<dbReference type="InterPro" id="IPR009057">
    <property type="entry name" value="Homeodomain-like_sf"/>
</dbReference>
<keyword evidence="5" id="KW-1185">Reference proteome</keyword>